<dbReference type="InterPro" id="IPR002686">
    <property type="entry name" value="Transposase_17"/>
</dbReference>
<proteinExistence type="predicted"/>
<dbReference type="Pfam" id="PF01797">
    <property type="entry name" value="Y1_Tnp"/>
    <property type="match status" value="1"/>
</dbReference>
<dbReference type="Gene3D" id="3.30.70.1290">
    <property type="entry name" value="Transposase IS200-like"/>
    <property type="match status" value="1"/>
</dbReference>
<accession>A0A2G9YUN4</accession>
<name>A0A2G9YUN4_9BACT</name>
<dbReference type="PANTHER" id="PTHR34322">
    <property type="entry name" value="TRANSPOSASE, Y1_TNP DOMAIN-CONTAINING"/>
    <property type="match status" value="1"/>
</dbReference>
<dbReference type="GO" id="GO:0003677">
    <property type="term" value="F:DNA binding"/>
    <property type="evidence" value="ECO:0007669"/>
    <property type="project" value="InterPro"/>
</dbReference>
<dbReference type="GO" id="GO:0004803">
    <property type="term" value="F:transposase activity"/>
    <property type="evidence" value="ECO:0007669"/>
    <property type="project" value="InterPro"/>
</dbReference>
<dbReference type="EMBL" id="PCRO01000015">
    <property type="protein sequence ID" value="PIP22956.1"/>
    <property type="molecule type" value="Genomic_DNA"/>
</dbReference>
<dbReference type="Proteomes" id="UP000229976">
    <property type="component" value="Unassembled WGS sequence"/>
</dbReference>
<dbReference type="InterPro" id="IPR036515">
    <property type="entry name" value="Transposase_17_sf"/>
</dbReference>
<gene>
    <name evidence="2" type="ORF">COX37_01235</name>
</gene>
<comment type="caution">
    <text evidence="2">The sequence shown here is derived from an EMBL/GenBank/DDBJ whole genome shotgun (WGS) entry which is preliminary data.</text>
</comment>
<sequence length="249" mass="29596">MPQRKEEFINNEIYHITTRRIGDEILFENIDDYYRGIFSIYEFNNANPVAIQKRRRKIQEIKRKFRNGRGRASTAFVIPDERNKLVEILTFSFMPNHIHLLLRQLEDGGITKFMSKVQTGYAAYFKQKHEIKRKGYFFQGRFNSVRIETTEQLRTVFVYIHANPISLIEPKWKELGIKNPKKAIKFLEEEYKWSSCLDYIGKKNFSSVTERDFMLKVMGGEQGCRDFIENWIEYKSKIRETGEGGPRPL</sequence>
<dbReference type="PANTHER" id="PTHR34322:SF2">
    <property type="entry name" value="TRANSPOSASE IS200-LIKE DOMAIN-CONTAINING PROTEIN"/>
    <property type="match status" value="1"/>
</dbReference>
<reference evidence="2 3" key="1">
    <citation type="submission" date="2017-09" db="EMBL/GenBank/DDBJ databases">
        <title>Depth-based differentiation of microbial function through sediment-hosted aquifers and enrichment of novel symbionts in the deep terrestrial subsurface.</title>
        <authorList>
            <person name="Probst A.J."/>
            <person name="Ladd B."/>
            <person name="Jarett J.K."/>
            <person name="Geller-Mcgrath D.E."/>
            <person name="Sieber C.M."/>
            <person name="Emerson J.B."/>
            <person name="Anantharaman K."/>
            <person name="Thomas B.C."/>
            <person name="Malmstrom R."/>
            <person name="Stieglmeier M."/>
            <person name="Klingl A."/>
            <person name="Woyke T."/>
            <person name="Ryan C.M."/>
            <person name="Banfield J.F."/>
        </authorList>
    </citation>
    <scope>NUCLEOTIDE SEQUENCE [LARGE SCALE GENOMIC DNA]</scope>
    <source>
        <strain evidence="2">CG23_combo_of_CG06-09_8_20_14_all_39_17</strain>
    </source>
</reference>
<evidence type="ECO:0000259" key="1">
    <source>
        <dbReference type="SMART" id="SM01321"/>
    </source>
</evidence>
<dbReference type="SMART" id="SM01321">
    <property type="entry name" value="Y1_Tnp"/>
    <property type="match status" value="1"/>
</dbReference>
<feature type="domain" description="Transposase IS200-like" evidence="1">
    <location>
        <begin position="9"/>
        <end position="163"/>
    </location>
</feature>
<dbReference type="AlphaFoldDB" id="A0A2G9YUN4"/>
<dbReference type="SUPFAM" id="SSF143422">
    <property type="entry name" value="Transposase IS200-like"/>
    <property type="match status" value="1"/>
</dbReference>
<organism evidence="2 3">
    <name type="scientific">Candidatus Nealsonbacteria bacterium CG23_combo_of_CG06-09_8_20_14_all_39_17</name>
    <dbReference type="NCBI Taxonomy" id="1974722"/>
    <lineage>
        <taxon>Bacteria</taxon>
        <taxon>Candidatus Nealsoniibacteriota</taxon>
    </lineage>
</organism>
<evidence type="ECO:0000313" key="2">
    <source>
        <dbReference type="EMBL" id="PIP22956.1"/>
    </source>
</evidence>
<dbReference type="GO" id="GO:0006313">
    <property type="term" value="P:DNA transposition"/>
    <property type="evidence" value="ECO:0007669"/>
    <property type="project" value="InterPro"/>
</dbReference>
<protein>
    <recommendedName>
        <fullName evidence="1">Transposase IS200-like domain-containing protein</fullName>
    </recommendedName>
</protein>
<evidence type="ECO:0000313" key="3">
    <source>
        <dbReference type="Proteomes" id="UP000229976"/>
    </source>
</evidence>